<feature type="binding site" evidence="6">
    <location>
        <position position="254"/>
    </location>
    <ligand>
        <name>substrate</name>
    </ligand>
</feature>
<evidence type="ECO:0000313" key="9">
    <source>
        <dbReference type="Proteomes" id="UP000231162"/>
    </source>
</evidence>
<keyword evidence="6" id="KW-0963">Cytoplasm</keyword>
<evidence type="ECO:0000259" key="7">
    <source>
        <dbReference type="Pfam" id="PF00814"/>
    </source>
</evidence>
<dbReference type="InterPro" id="IPR043129">
    <property type="entry name" value="ATPase_NBD"/>
</dbReference>
<dbReference type="SUPFAM" id="SSF53067">
    <property type="entry name" value="Actin-like ATPase domain"/>
    <property type="match status" value="2"/>
</dbReference>
<dbReference type="InterPro" id="IPR022450">
    <property type="entry name" value="TsaD"/>
</dbReference>
<feature type="binding site" evidence="6">
    <location>
        <position position="135"/>
    </location>
    <ligand>
        <name>Fe cation</name>
        <dbReference type="ChEBI" id="CHEBI:24875"/>
    </ligand>
</feature>
<dbReference type="Gene3D" id="3.30.420.40">
    <property type="match status" value="4"/>
</dbReference>
<feature type="domain" description="Gcp-like" evidence="7">
    <location>
        <begin position="201"/>
        <end position="445"/>
    </location>
</feature>
<feature type="binding site" evidence="6">
    <location>
        <position position="414"/>
    </location>
    <ligand>
        <name>substrate</name>
    </ligand>
</feature>
<comment type="subcellular location">
    <subcellularLocation>
        <location evidence="6">Cytoplasm</location>
    </subcellularLocation>
</comment>
<evidence type="ECO:0000256" key="4">
    <source>
        <dbReference type="ARBA" id="ARBA00023315"/>
    </source>
</evidence>
<comment type="function">
    <text evidence="6">Required for the formation of a threonylcarbamoyl group on adenosine at position 37 (t(6)A37) in tRNAs that read codons beginning with adenine. Is involved in the transfer of the threonylcarbamoyl moiety of threonylcarbamoyl-AMP (TC-AMP) to the N6 group of A37, together with TsaE and TsaB. TsaD likely plays a direct catalytic role in this reaction.</text>
</comment>
<name>A0A2M6R9S7_9BACT</name>
<dbReference type="EMBL" id="PEZX01000005">
    <property type="protein sequence ID" value="PIS07246.1"/>
    <property type="molecule type" value="Genomic_DNA"/>
</dbReference>
<dbReference type="HAMAP" id="MF_01445">
    <property type="entry name" value="TsaD"/>
    <property type="match status" value="1"/>
</dbReference>
<feature type="binding site" evidence="6">
    <location>
        <position position="241"/>
    </location>
    <ligand>
        <name>substrate</name>
    </ligand>
</feature>
<dbReference type="PANTHER" id="PTHR11735">
    <property type="entry name" value="TRNA N6-ADENOSINE THREONYLCARBAMOYLTRANSFERASE"/>
    <property type="match status" value="1"/>
</dbReference>
<evidence type="ECO:0000313" key="8">
    <source>
        <dbReference type="EMBL" id="PIS07246.1"/>
    </source>
</evidence>
<comment type="cofactor">
    <cofactor evidence="6">
        <name>Fe(2+)</name>
        <dbReference type="ChEBI" id="CHEBI:29033"/>
    </cofactor>
    <text evidence="6">Binds 1 Fe(2+) ion per subunit.</text>
</comment>
<gene>
    <name evidence="6" type="primary">tsaD</name>
    <name evidence="8" type="ORF">COT79_00215</name>
</gene>
<comment type="similarity">
    <text evidence="6">Belongs to the KAE1 / TsaD family.</text>
</comment>
<evidence type="ECO:0000256" key="6">
    <source>
        <dbReference type="HAMAP-Rule" id="MF_01445"/>
    </source>
</evidence>
<organism evidence="8 9">
    <name type="scientific">Candidatus Berkelbacteria bacterium CG10_big_fil_rev_8_21_14_0_10_43_14</name>
    <dbReference type="NCBI Taxonomy" id="1974515"/>
    <lineage>
        <taxon>Bacteria</taxon>
        <taxon>Candidatus Berkelbacteria</taxon>
    </lineage>
</organism>
<evidence type="ECO:0000256" key="5">
    <source>
        <dbReference type="ARBA" id="ARBA00048117"/>
    </source>
</evidence>
<dbReference type="Proteomes" id="UP000231162">
    <property type="component" value="Unassembled WGS sequence"/>
</dbReference>
<feature type="binding site" evidence="6">
    <location>
        <begin position="208"/>
        <end position="212"/>
    </location>
    <ligand>
        <name>substrate</name>
    </ligand>
</feature>
<keyword evidence="3 6" id="KW-0479">Metal-binding</keyword>
<feature type="domain" description="Gcp-like" evidence="7">
    <location>
        <begin position="32"/>
        <end position="154"/>
    </location>
</feature>
<protein>
    <recommendedName>
        <fullName evidence="6">tRNA N6-adenosine threonylcarbamoyltransferase</fullName>
        <ecNumber evidence="6">2.3.1.234</ecNumber>
    </recommendedName>
    <alternativeName>
        <fullName evidence="6">N6-L-threonylcarbamoyladenine synthase</fullName>
        <shortName evidence="6">t(6)A synthase</shortName>
    </alternativeName>
    <alternativeName>
        <fullName evidence="6">t(6)A37 threonylcarbamoyladenosine biosynthesis protein TsaD</fullName>
    </alternativeName>
    <alternativeName>
        <fullName evidence="6">tRNA threonylcarbamoyladenosine biosynthesis protein TsaD</fullName>
    </alternativeName>
</protein>
<dbReference type="PRINTS" id="PR00789">
    <property type="entry name" value="OSIALOPTASE"/>
</dbReference>
<dbReference type="InterPro" id="IPR000905">
    <property type="entry name" value="Gcp-like_dom"/>
</dbReference>
<reference evidence="9" key="1">
    <citation type="submission" date="2017-09" db="EMBL/GenBank/DDBJ databases">
        <title>Depth-based differentiation of microbial function through sediment-hosted aquifers and enrichment of novel symbionts in the deep terrestrial subsurface.</title>
        <authorList>
            <person name="Probst A.J."/>
            <person name="Ladd B."/>
            <person name="Jarett J.K."/>
            <person name="Geller-Mcgrath D.E."/>
            <person name="Sieber C.M.K."/>
            <person name="Emerson J.B."/>
            <person name="Anantharaman K."/>
            <person name="Thomas B.C."/>
            <person name="Malmstrom R."/>
            <person name="Stieglmeier M."/>
            <person name="Klingl A."/>
            <person name="Woyke T."/>
            <person name="Ryan C.M."/>
            <person name="Banfield J.F."/>
        </authorList>
    </citation>
    <scope>NUCLEOTIDE SEQUENCE [LARGE SCALE GENOMIC DNA]</scope>
</reference>
<keyword evidence="6" id="KW-0408">Iron</keyword>
<evidence type="ECO:0000256" key="3">
    <source>
        <dbReference type="ARBA" id="ARBA00022723"/>
    </source>
</evidence>
<evidence type="ECO:0000256" key="2">
    <source>
        <dbReference type="ARBA" id="ARBA00022694"/>
    </source>
</evidence>
<dbReference type="GO" id="GO:0005506">
    <property type="term" value="F:iron ion binding"/>
    <property type="evidence" value="ECO:0007669"/>
    <property type="project" value="UniProtKB-UniRule"/>
</dbReference>
<dbReference type="AlphaFoldDB" id="A0A2M6R9S7"/>
<dbReference type="PANTHER" id="PTHR11735:SF6">
    <property type="entry name" value="TRNA N6-ADENOSINE THREONYLCARBAMOYLTRANSFERASE, MITOCHONDRIAL"/>
    <property type="match status" value="1"/>
</dbReference>
<proteinExistence type="inferred from homology"/>
<dbReference type="Pfam" id="PF00814">
    <property type="entry name" value="TsaD"/>
    <property type="match status" value="2"/>
</dbReference>
<dbReference type="GO" id="GO:0061711">
    <property type="term" value="F:tRNA N(6)-L-threonylcarbamoyladenine synthase activity"/>
    <property type="evidence" value="ECO:0007669"/>
    <property type="project" value="UniProtKB-EC"/>
</dbReference>
<comment type="catalytic activity">
    <reaction evidence="5 6">
        <text>L-threonylcarbamoyladenylate + adenosine(37) in tRNA = N(6)-L-threonylcarbamoyladenosine(37) in tRNA + AMP + H(+)</text>
        <dbReference type="Rhea" id="RHEA:37059"/>
        <dbReference type="Rhea" id="RHEA-COMP:10162"/>
        <dbReference type="Rhea" id="RHEA-COMP:10163"/>
        <dbReference type="ChEBI" id="CHEBI:15378"/>
        <dbReference type="ChEBI" id="CHEBI:73682"/>
        <dbReference type="ChEBI" id="CHEBI:74411"/>
        <dbReference type="ChEBI" id="CHEBI:74418"/>
        <dbReference type="ChEBI" id="CHEBI:456215"/>
        <dbReference type="EC" id="2.3.1.234"/>
    </reaction>
</comment>
<dbReference type="GO" id="GO:0002949">
    <property type="term" value="P:tRNA threonylcarbamoyladenosine modification"/>
    <property type="evidence" value="ECO:0007669"/>
    <property type="project" value="UniProtKB-UniRule"/>
</dbReference>
<accession>A0A2M6R9S7</accession>
<dbReference type="InterPro" id="IPR017861">
    <property type="entry name" value="KAE1/TsaD"/>
</dbReference>
<keyword evidence="1 6" id="KW-0808">Transferase</keyword>
<comment type="caution">
    <text evidence="8">The sequence shown here is derived from an EMBL/GenBank/DDBJ whole genome shotgun (WGS) entry which is preliminary data.</text>
</comment>
<sequence length="500" mass="54493">MKQKNLRILAIESSCDETSAAIIEGSDSPVIKSNIIASQIDLHKITGGVVPEVAARAHCEAIIPVIEQSLAPLEIELFGKKSDQTIRNVLPYIDAIAVTVGPGLVGSLLVGVETAKALAFAGGKPLIPVNHLEGHIFAAMQQVLNSKPEALLRQAQDGEQSRTINSKQTSNLKVQNSKQFEKLDISKLNIVSNLEFRISNLLPAIALLVSGGHTELVLIKDMFDYEIIGQTLDDAAGEAFDKVASLLGLEYPGGPAISALAEEFVKNSKSQTPRPPSTWHVGQVNSKQIKSLKLQTSNLELASNLEFRTSSFKLPRPMLKSGDLNFSFSGLKTAVVNLVKQLESNRDGISSQTHLGGGGAKRDLLRGEKQAIAYEFQEAVAEVLVEKSYQAYQKLSTMNYKLSTILLTGGVSANKRLRQSFKERFGDKLLISPVELCGDNAGMIGLAAFYRYKKQIINNKSQISNKFQIQNSKPILKSIIYNLKSAFPWKAVDVDPNLEL</sequence>
<comment type="caution">
    <text evidence="6">Lacks conserved residue(s) required for the propagation of feature annotation.</text>
</comment>
<keyword evidence="2 6" id="KW-0819">tRNA processing</keyword>
<dbReference type="EC" id="2.3.1.234" evidence="6"/>
<keyword evidence="4 6" id="KW-0012">Acyltransferase</keyword>
<feature type="binding site" evidence="6">
    <location>
        <position position="439"/>
    </location>
    <ligand>
        <name>Fe cation</name>
        <dbReference type="ChEBI" id="CHEBI:24875"/>
    </ligand>
</feature>
<dbReference type="GO" id="GO:0005737">
    <property type="term" value="C:cytoplasm"/>
    <property type="evidence" value="ECO:0007669"/>
    <property type="project" value="UniProtKB-SubCell"/>
</dbReference>
<feature type="binding site" evidence="6">
    <location>
        <position position="131"/>
    </location>
    <ligand>
        <name>Fe cation</name>
        <dbReference type="ChEBI" id="CHEBI:24875"/>
    </ligand>
</feature>
<evidence type="ECO:0000256" key="1">
    <source>
        <dbReference type="ARBA" id="ARBA00022679"/>
    </source>
</evidence>